<comment type="caution">
    <text evidence="1">The sequence shown here is derived from an EMBL/GenBank/DDBJ whole genome shotgun (WGS) entry which is preliminary data.</text>
</comment>
<keyword evidence="2" id="KW-1185">Reference proteome</keyword>
<dbReference type="Proteomes" id="UP001153678">
    <property type="component" value="Unassembled WGS sequence"/>
</dbReference>
<feature type="non-terminal residue" evidence="1">
    <location>
        <position position="1"/>
    </location>
</feature>
<gene>
    <name evidence="1" type="ORF">FWILDA_LOCUS16566</name>
</gene>
<protein>
    <submittedName>
        <fullName evidence="1">8571_t:CDS:1</fullName>
    </submittedName>
</protein>
<proteinExistence type="predicted"/>
<organism evidence="1 2">
    <name type="scientific">Funneliformis geosporum</name>
    <dbReference type="NCBI Taxonomy" id="1117311"/>
    <lineage>
        <taxon>Eukaryota</taxon>
        <taxon>Fungi</taxon>
        <taxon>Fungi incertae sedis</taxon>
        <taxon>Mucoromycota</taxon>
        <taxon>Glomeromycotina</taxon>
        <taxon>Glomeromycetes</taxon>
        <taxon>Glomerales</taxon>
        <taxon>Glomeraceae</taxon>
        <taxon>Funneliformis</taxon>
    </lineage>
</organism>
<dbReference type="AlphaFoldDB" id="A0A9W4X4H5"/>
<evidence type="ECO:0000313" key="1">
    <source>
        <dbReference type="EMBL" id="CAI2194415.1"/>
    </source>
</evidence>
<evidence type="ECO:0000313" key="2">
    <source>
        <dbReference type="Proteomes" id="UP001153678"/>
    </source>
</evidence>
<reference evidence="1" key="1">
    <citation type="submission" date="2022-08" db="EMBL/GenBank/DDBJ databases">
        <authorList>
            <person name="Kallberg Y."/>
            <person name="Tangrot J."/>
            <person name="Rosling A."/>
        </authorList>
    </citation>
    <scope>NUCLEOTIDE SEQUENCE</scope>
    <source>
        <strain evidence="1">Wild A</strain>
    </source>
</reference>
<name>A0A9W4X4H5_9GLOM</name>
<sequence length="67" mass="7810">NEMCEFIYGVRTTKGKKYSRASLKNAVASISCHLKNPKPQWNYNLLCGNLYLEFLYLIMKLMIFNSV</sequence>
<dbReference type="EMBL" id="CAMKVN010010865">
    <property type="protein sequence ID" value="CAI2194415.1"/>
    <property type="molecule type" value="Genomic_DNA"/>
</dbReference>
<accession>A0A9W4X4H5</accession>